<protein>
    <recommendedName>
        <fullName evidence="3">AMP-dependent synthetase/ligase domain-containing protein</fullName>
    </recommendedName>
</protein>
<reference evidence="1 2" key="1">
    <citation type="submission" date="2020-09" db="EMBL/GenBank/DDBJ databases">
        <title>novel species in genus Nocardioides.</title>
        <authorList>
            <person name="Zhang G."/>
        </authorList>
    </citation>
    <scope>NUCLEOTIDE SEQUENCE [LARGE SCALE GENOMIC DNA]</scope>
    <source>
        <strain evidence="1 2">KCTC 39551</strain>
    </source>
</reference>
<dbReference type="Gene3D" id="3.40.50.12780">
    <property type="entry name" value="N-terminal domain of ligase-like"/>
    <property type="match status" value="1"/>
</dbReference>
<dbReference type="InterPro" id="IPR042099">
    <property type="entry name" value="ANL_N_sf"/>
</dbReference>
<proteinExistence type="predicted"/>
<dbReference type="Proteomes" id="UP000618818">
    <property type="component" value="Unassembled WGS sequence"/>
</dbReference>
<dbReference type="EMBL" id="JACXYZ010000004">
    <property type="protein sequence ID" value="MBD3926902.1"/>
    <property type="molecule type" value="Genomic_DNA"/>
</dbReference>
<accession>A0ABR8NH60</accession>
<name>A0ABR8NH60_9ACTN</name>
<dbReference type="RefSeq" id="WP_191196768.1">
    <property type="nucleotide sequence ID" value="NZ_JACXYZ010000004.1"/>
</dbReference>
<keyword evidence="2" id="KW-1185">Reference proteome</keyword>
<dbReference type="SUPFAM" id="SSF56801">
    <property type="entry name" value="Acetyl-CoA synthetase-like"/>
    <property type="match status" value="1"/>
</dbReference>
<evidence type="ECO:0008006" key="3">
    <source>
        <dbReference type="Google" id="ProtNLM"/>
    </source>
</evidence>
<comment type="caution">
    <text evidence="1">The sequence shown here is derived from an EMBL/GenBank/DDBJ whole genome shotgun (WGS) entry which is preliminary data.</text>
</comment>
<evidence type="ECO:0000313" key="2">
    <source>
        <dbReference type="Proteomes" id="UP000618818"/>
    </source>
</evidence>
<evidence type="ECO:0000313" key="1">
    <source>
        <dbReference type="EMBL" id="MBD3926902.1"/>
    </source>
</evidence>
<gene>
    <name evidence="1" type="ORF">IEZ26_19945</name>
</gene>
<sequence length="202" mass="20519">MTSQTTGVAWFRAPVDGHPGILNACYNALDIHVVRGRADDVAADLDGTRHTFAWLLTEVAACAGVLRAFGVDVGDQVALGAVPQGTGVVTVLAAARVGAVVQYDDSPGATGKVVVRGTTDGVVVSVDGEDLAWDVAMRAGRTDPAGCADVPGDAVLARHGADTLTVLDALGASDDQKLPVPAGATLVEVGGLSFWSFDAPQD</sequence>
<organism evidence="1 2">
    <name type="scientific">Nocardioides cavernae</name>
    <dbReference type="NCBI Taxonomy" id="1921566"/>
    <lineage>
        <taxon>Bacteria</taxon>
        <taxon>Bacillati</taxon>
        <taxon>Actinomycetota</taxon>
        <taxon>Actinomycetes</taxon>
        <taxon>Propionibacteriales</taxon>
        <taxon>Nocardioidaceae</taxon>
        <taxon>Nocardioides</taxon>
    </lineage>
</organism>